<keyword evidence="1" id="KW-1185">Reference proteome</keyword>
<reference evidence="2" key="1">
    <citation type="submission" date="2025-08" db="UniProtKB">
        <authorList>
            <consortium name="RefSeq"/>
        </authorList>
    </citation>
    <scope>IDENTIFICATION</scope>
    <source>
        <tissue evidence="2">Fruit stalk</tissue>
    </source>
</reference>
<sequence length="98" mass="11246">MRLWSLDGYNCVEEYHIPDTFSLVDFDFDKSKIVGLLGSRVGIWRCNGKRSIFPYREGTFSKGALIRILSLDVRLELLMYLTCIVGHVLELLSMHCAC</sequence>
<name>A0A6P6AXJ3_DURZI</name>
<proteinExistence type="predicted"/>
<evidence type="ECO:0000313" key="1">
    <source>
        <dbReference type="Proteomes" id="UP000515121"/>
    </source>
</evidence>
<organism evidence="1 2">
    <name type="scientific">Durio zibethinus</name>
    <name type="common">Durian</name>
    <dbReference type="NCBI Taxonomy" id="66656"/>
    <lineage>
        <taxon>Eukaryota</taxon>
        <taxon>Viridiplantae</taxon>
        <taxon>Streptophyta</taxon>
        <taxon>Embryophyta</taxon>
        <taxon>Tracheophyta</taxon>
        <taxon>Spermatophyta</taxon>
        <taxon>Magnoliopsida</taxon>
        <taxon>eudicotyledons</taxon>
        <taxon>Gunneridae</taxon>
        <taxon>Pentapetalae</taxon>
        <taxon>rosids</taxon>
        <taxon>malvids</taxon>
        <taxon>Malvales</taxon>
        <taxon>Malvaceae</taxon>
        <taxon>Helicteroideae</taxon>
        <taxon>Durio</taxon>
    </lineage>
</organism>
<gene>
    <name evidence="2" type="primary">LOC111313248</name>
</gene>
<dbReference type="OrthoDB" id="538223at2759"/>
<dbReference type="RefSeq" id="XP_022769647.1">
    <property type="nucleotide sequence ID" value="XM_022913912.1"/>
</dbReference>
<dbReference type="AlphaFoldDB" id="A0A6P6AXJ3"/>
<dbReference type="GeneID" id="111313248"/>
<protein>
    <submittedName>
        <fullName evidence="2">F-box/WD-40 repeat-containing protein At3g52030-like</fullName>
    </submittedName>
</protein>
<dbReference type="Proteomes" id="UP000515121">
    <property type="component" value="Unplaced"/>
</dbReference>
<evidence type="ECO:0000313" key="2">
    <source>
        <dbReference type="RefSeq" id="XP_022769647.1"/>
    </source>
</evidence>
<dbReference type="KEGG" id="dzi:111313248"/>
<accession>A0A6P6AXJ3</accession>